<evidence type="ECO:0000256" key="4">
    <source>
        <dbReference type="ARBA" id="ARBA00023136"/>
    </source>
</evidence>
<evidence type="ECO:0000256" key="2">
    <source>
        <dbReference type="ARBA" id="ARBA00022692"/>
    </source>
</evidence>
<dbReference type="PANTHER" id="PTHR23423">
    <property type="entry name" value="ORGANIC SOLUTE TRANSPORTER-RELATED"/>
    <property type="match status" value="1"/>
</dbReference>
<feature type="transmembrane region" description="Helical" evidence="6">
    <location>
        <begin position="178"/>
        <end position="202"/>
    </location>
</feature>
<organism evidence="7 8">
    <name type="scientific">Corynespora cassiicola Philippines</name>
    <dbReference type="NCBI Taxonomy" id="1448308"/>
    <lineage>
        <taxon>Eukaryota</taxon>
        <taxon>Fungi</taxon>
        <taxon>Dikarya</taxon>
        <taxon>Ascomycota</taxon>
        <taxon>Pezizomycotina</taxon>
        <taxon>Dothideomycetes</taxon>
        <taxon>Pleosporomycetidae</taxon>
        <taxon>Pleosporales</taxon>
        <taxon>Corynesporascaceae</taxon>
        <taxon>Corynespora</taxon>
    </lineage>
</organism>
<feature type="transmembrane region" description="Helical" evidence="6">
    <location>
        <begin position="42"/>
        <end position="64"/>
    </location>
</feature>
<dbReference type="EMBL" id="KZ678135">
    <property type="protein sequence ID" value="PSN67366.1"/>
    <property type="molecule type" value="Genomic_DNA"/>
</dbReference>
<evidence type="ECO:0000256" key="3">
    <source>
        <dbReference type="ARBA" id="ARBA00022989"/>
    </source>
</evidence>
<evidence type="ECO:0000256" key="1">
    <source>
        <dbReference type="ARBA" id="ARBA00004141"/>
    </source>
</evidence>
<evidence type="ECO:0000313" key="8">
    <source>
        <dbReference type="Proteomes" id="UP000240883"/>
    </source>
</evidence>
<proteinExistence type="predicted"/>
<dbReference type="SMART" id="SM01417">
    <property type="entry name" value="Solute_trans_a"/>
    <property type="match status" value="1"/>
</dbReference>
<feature type="transmembrane region" description="Helical" evidence="6">
    <location>
        <begin position="257"/>
        <end position="279"/>
    </location>
</feature>
<feature type="transmembrane region" description="Helical" evidence="6">
    <location>
        <begin position="6"/>
        <end position="28"/>
    </location>
</feature>
<protein>
    <submittedName>
        <fullName evidence="7">DUF300-domain-containing protein</fullName>
    </submittedName>
</protein>
<reference evidence="7 8" key="1">
    <citation type="journal article" date="2018" name="Front. Microbiol.">
        <title>Genome-Wide Analysis of Corynespora cassiicola Leaf Fall Disease Putative Effectors.</title>
        <authorList>
            <person name="Lopez D."/>
            <person name="Ribeiro S."/>
            <person name="Label P."/>
            <person name="Fumanal B."/>
            <person name="Venisse J.S."/>
            <person name="Kohler A."/>
            <person name="de Oliveira R.R."/>
            <person name="Labutti K."/>
            <person name="Lipzen A."/>
            <person name="Lail K."/>
            <person name="Bauer D."/>
            <person name="Ohm R.A."/>
            <person name="Barry K.W."/>
            <person name="Spatafora J."/>
            <person name="Grigoriev I.V."/>
            <person name="Martin F.M."/>
            <person name="Pujade-Renaud V."/>
        </authorList>
    </citation>
    <scope>NUCLEOTIDE SEQUENCE [LARGE SCALE GENOMIC DNA]</scope>
    <source>
        <strain evidence="7 8">Philippines</strain>
    </source>
</reference>
<accession>A0A2T2NQ31</accession>
<dbReference type="STRING" id="1448308.A0A2T2NQ31"/>
<dbReference type="AlphaFoldDB" id="A0A2T2NQ31"/>
<comment type="subcellular location">
    <subcellularLocation>
        <location evidence="1">Membrane</location>
        <topology evidence="1">Multi-pass membrane protein</topology>
    </subcellularLocation>
</comment>
<keyword evidence="8" id="KW-1185">Reference proteome</keyword>
<keyword evidence="4 6" id="KW-0472">Membrane</keyword>
<dbReference type="OrthoDB" id="5348404at2759"/>
<evidence type="ECO:0000256" key="5">
    <source>
        <dbReference type="SAM" id="MobiDB-lite"/>
    </source>
</evidence>
<feature type="non-terminal residue" evidence="7">
    <location>
        <position position="1"/>
    </location>
</feature>
<gene>
    <name evidence="7" type="ORF">BS50DRAFT_494558</name>
</gene>
<feature type="transmembrane region" description="Helical" evidence="6">
    <location>
        <begin position="135"/>
        <end position="158"/>
    </location>
</feature>
<dbReference type="Pfam" id="PF03619">
    <property type="entry name" value="Solute_trans_a"/>
    <property type="match status" value="1"/>
</dbReference>
<feature type="region of interest" description="Disordered" evidence="5">
    <location>
        <begin position="287"/>
        <end position="320"/>
    </location>
</feature>
<keyword evidence="3 6" id="KW-1133">Transmembrane helix</keyword>
<keyword evidence="2 6" id="KW-0812">Transmembrane</keyword>
<feature type="transmembrane region" description="Helical" evidence="6">
    <location>
        <begin position="214"/>
        <end position="237"/>
    </location>
</feature>
<name>A0A2T2NQ31_CORCC</name>
<feature type="transmembrane region" description="Helical" evidence="6">
    <location>
        <begin position="76"/>
        <end position="94"/>
    </location>
</feature>
<evidence type="ECO:0000256" key="6">
    <source>
        <dbReference type="SAM" id="Phobius"/>
    </source>
</evidence>
<sequence>GLTVHGVLITISASCTLIACSLSFYLIYRHLTNYTQPKLQKLIIRILFMVPIYSIACLLSIPFYKAHVYIASIYEFYESLVIASFFLLLCRYLHLDLPSLRRAFSLLIPKPWIYPIRFFRMYIFRRKTAHTVDGLRWFSIIWAAVFQFCIVKFLGALVKCITEATNVYCKESNSIHHARIWVQILEILSLVTAMLCLLQFYSQTKSFLAPHQPLLKFVAIKLVVFLFYVQSFTISLLTKSSGPLSPTPQISYPSLTVGIPNTLLCVEMAAVSILHLWAYPWKAHRDTSSAKPMADGGETSSSEALRVESEMEEGGYEESGKGRARGWKAAVGHVVSFGDVWRGVVEGGRGLSGRRRGGMGAVGLAGEEGEVLRTGSLGEALRAVGGRGDVHL</sequence>
<dbReference type="Proteomes" id="UP000240883">
    <property type="component" value="Unassembled WGS sequence"/>
</dbReference>
<evidence type="ECO:0000313" key="7">
    <source>
        <dbReference type="EMBL" id="PSN67366.1"/>
    </source>
</evidence>
<dbReference type="InterPro" id="IPR005178">
    <property type="entry name" value="Ostalpha/TMEM184C"/>
</dbReference>
<dbReference type="GO" id="GO:0016020">
    <property type="term" value="C:membrane"/>
    <property type="evidence" value="ECO:0007669"/>
    <property type="project" value="UniProtKB-SubCell"/>
</dbReference>